<evidence type="ECO:0008006" key="4">
    <source>
        <dbReference type="Google" id="ProtNLM"/>
    </source>
</evidence>
<proteinExistence type="predicted"/>
<keyword evidence="1" id="KW-1133">Transmembrane helix</keyword>
<name>A0ABP9EYZ9_9GAMM</name>
<organism evidence="2 3">
    <name type="scientific">Ferrimonas pelagia</name>
    <dbReference type="NCBI Taxonomy" id="1177826"/>
    <lineage>
        <taxon>Bacteria</taxon>
        <taxon>Pseudomonadati</taxon>
        <taxon>Pseudomonadota</taxon>
        <taxon>Gammaproteobacteria</taxon>
        <taxon>Alteromonadales</taxon>
        <taxon>Ferrimonadaceae</taxon>
        <taxon>Ferrimonas</taxon>
    </lineage>
</organism>
<evidence type="ECO:0000313" key="2">
    <source>
        <dbReference type="EMBL" id="GAA4888906.1"/>
    </source>
</evidence>
<gene>
    <name evidence="2" type="ORF">GCM10023333_22750</name>
</gene>
<feature type="transmembrane region" description="Helical" evidence="1">
    <location>
        <begin position="41"/>
        <end position="59"/>
    </location>
</feature>
<evidence type="ECO:0000313" key="3">
    <source>
        <dbReference type="Proteomes" id="UP001499988"/>
    </source>
</evidence>
<comment type="caution">
    <text evidence="2">The sequence shown here is derived from an EMBL/GenBank/DDBJ whole genome shotgun (WGS) entry which is preliminary data.</text>
</comment>
<dbReference type="RefSeq" id="WP_345335512.1">
    <property type="nucleotide sequence ID" value="NZ_BAABJZ010000078.1"/>
</dbReference>
<reference evidence="3" key="1">
    <citation type="journal article" date="2019" name="Int. J. Syst. Evol. Microbiol.">
        <title>The Global Catalogue of Microorganisms (GCM) 10K type strain sequencing project: providing services to taxonomists for standard genome sequencing and annotation.</title>
        <authorList>
            <consortium name="The Broad Institute Genomics Platform"/>
            <consortium name="The Broad Institute Genome Sequencing Center for Infectious Disease"/>
            <person name="Wu L."/>
            <person name="Ma J."/>
        </authorList>
    </citation>
    <scope>NUCLEOTIDE SEQUENCE [LARGE SCALE GENOMIC DNA]</scope>
    <source>
        <strain evidence="3">JCM 18401</strain>
    </source>
</reference>
<sequence>MLTKLLFTLAVIAGVVFFSRRRTRAQSSDFTPAPVPQYRGLTVFFGALLLLLVAGLLGYRVWDGHRLLHVSVVSAQGEVAYYTVRKGKLNVDHFTTIEGLYVRLGAQDRIEVNLK</sequence>
<keyword evidence="3" id="KW-1185">Reference proteome</keyword>
<keyword evidence="1" id="KW-0472">Membrane</keyword>
<accession>A0ABP9EYZ9</accession>
<keyword evidence="1" id="KW-0812">Transmembrane</keyword>
<protein>
    <recommendedName>
        <fullName evidence="4">Antitermination protein NusG</fullName>
    </recommendedName>
</protein>
<evidence type="ECO:0000256" key="1">
    <source>
        <dbReference type="SAM" id="Phobius"/>
    </source>
</evidence>
<dbReference type="EMBL" id="BAABJZ010000078">
    <property type="protein sequence ID" value="GAA4888906.1"/>
    <property type="molecule type" value="Genomic_DNA"/>
</dbReference>
<dbReference type="Proteomes" id="UP001499988">
    <property type="component" value="Unassembled WGS sequence"/>
</dbReference>